<accession>A0A9N7RDZ3</accession>
<reference evidence="1" key="1">
    <citation type="submission" date="2019-12" db="EMBL/GenBank/DDBJ databases">
        <authorList>
            <person name="Scholes J."/>
        </authorList>
    </citation>
    <scope>NUCLEOTIDE SEQUENCE</scope>
</reference>
<dbReference type="Pfam" id="PF07911">
    <property type="entry name" value="DUF1677"/>
    <property type="match status" value="1"/>
</dbReference>
<comment type="caution">
    <text evidence="1">The sequence shown here is derived from an EMBL/GenBank/DDBJ whole genome shotgun (WGS) entry which is preliminary data.</text>
</comment>
<dbReference type="Proteomes" id="UP001153555">
    <property type="component" value="Unassembled WGS sequence"/>
</dbReference>
<dbReference type="OrthoDB" id="927132at2759"/>
<keyword evidence="2" id="KW-1185">Reference proteome</keyword>
<organism evidence="1 2">
    <name type="scientific">Striga hermonthica</name>
    <name type="common">Purple witchweed</name>
    <name type="synonym">Buchnera hermonthica</name>
    <dbReference type="NCBI Taxonomy" id="68872"/>
    <lineage>
        <taxon>Eukaryota</taxon>
        <taxon>Viridiplantae</taxon>
        <taxon>Streptophyta</taxon>
        <taxon>Embryophyta</taxon>
        <taxon>Tracheophyta</taxon>
        <taxon>Spermatophyta</taxon>
        <taxon>Magnoliopsida</taxon>
        <taxon>eudicotyledons</taxon>
        <taxon>Gunneridae</taxon>
        <taxon>Pentapetalae</taxon>
        <taxon>asterids</taxon>
        <taxon>lamiids</taxon>
        <taxon>Lamiales</taxon>
        <taxon>Orobanchaceae</taxon>
        <taxon>Buchnereae</taxon>
        <taxon>Striga</taxon>
    </lineage>
</organism>
<gene>
    <name evidence="1" type="ORF">SHERM_01650</name>
</gene>
<evidence type="ECO:0000313" key="1">
    <source>
        <dbReference type="EMBL" id="CAA0826446.1"/>
    </source>
</evidence>
<name>A0A9N7RDZ3_STRHE</name>
<sequence>MLGIIKLFGQRFEGDPGGVEGVAIRELVLVICEVDDRWLDAAAVGMSIVVSDSMGIEPEPNVPPVNGLVSMMSGQIEVDFARCYCCGLTEECTLTYTETIRESISRMFKTPLHYQDEKSRYSENLSKLTPVKPVI</sequence>
<dbReference type="EMBL" id="CACSLK010027624">
    <property type="protein sequence ID" value="CAA0826446.1"/>
    <property type="molecule type" value="Genomic_DNA"/>
</dbReference>
<proteinExistence type="predicted"/>
<protein>
    <submittedName>
        <fullName evidence="1">Uncharacterized protein</fullName>
    </submittedName>
</protein>
<dbReference type="InterPro" id="IPR012876">
    <property type="entry name" value="DUF1677_pln"/>
</dbReference>
<dbReference type="AlphaFoldDB" id="A0A9N7RDZ3"/>
<evidence type="ECO:0000313" key="2">
    <source>
        <dbReference type="Proteomes" id="UP001153555"/>
    </source>
</evidence>